<dbReference type="AlphaFoldDB" id="A0A2P7SPB4"/>
<organism evidence="7 8">
    <name type="scientific">Kumtagia ephedrae</name>
    <dbReference type="NCBI Taxonomy" id="2116701"/>
    <lineage>
        <taxon>Bacteria</taxon>
        <taxon>Pseudomonadati</taxon>
        <taxon>Pseudomonadota</taxon>
        <taxon>Alphaproteobacteria</taxon>
        <taxon>Hyphomicrobiales</taxon>
        <taxon>Phyllobacteriaceae</taxon>
        <taxon>Kumtagia</taxon>
    </lineage>
</organism>
<evidence type="ECO:0000256" key="5">
    <source>
        <dbReference type="RuleBase" id="RU003345"/>
    </source>
</evidence>
<dbReference type="FunFam" id="3.40.309.10:FF:000012">
    <property type="entry name" value="Betaine aldehyde dehydrogenase"/>
    <property type="match status" value="1"/>
</dbReference>
<dbReference type="PROSITE" id="PS00070">
    <property type="entry name" value="ALDEHYDE_DEHYDR_CYS"/>
    <property type="match status" value="1"/>
</dbReference>
<dbReference type="InterPro" id="IPR016161">
    <property type="entry name" value="Ald_DH/histidinol_DH"/>
</dbReference>
<protein>
    <submittedName>
        <fullName evidence="7">Aldehyde dehydrogenase</fullName>
    </submittedName>
</protein>
<gene>
    <name evidence="7" type="ORF">C7I84_04915</name>
</gene>
<dbReference type="PANTHER" id="PTHR11699">
    <property type="entry name" value="ALDEHYDE DEHYDROGENASE-RELATED"/>
    <property type="match status" value="1"/>
</dbReference>
<evidence type="ECO:0000313" key="8">
    <source>
        <dbReference type="Proteomes" id="UP000241229"/>
    </source>
</evidence>
<evidence type="ECO:0000256" key="3">
    <source>
        <dbReference type="ARBA" id="ARBA00023097"/>
    </source>
</evidence>
<comment type="caution">
    <text evidence="7">The sequence shown here is derived from an EMBL/GenBank/DDBJ whole genome shotgun (WGS) entry which is preliminary data.</text>
</comment>
<keyword evidence="3" id="KW-0558">Oxidation</keyword>
<keyword evidence="2 5" id="KW-0560">Oxidoreductase</keyword>
<dbReference type="GO" id="GO:0016620">
    <property type="term" value="F:oxidoreductase activity, acting on the aldehyde or oxo group of donors, NAD or NADP as acceptor"/>
    <property type="evidence" value="ECO:0007669"/>
    <property type="project" value="InterPro"/>
</dbReference>
<dbReference type="InterPro" id="IPR016163">
    <property type="entry name" value="Ald_DH_C"/>
</dbReference>
<dbReference type="InterPro" id="IPR016160">
    <property type="entry name" value="Ald_DH_CS_CYS"/>
</dbReference>
<dbReference type="RefSeq" id="WP_106771046.1">
    <property type="nucleotide sequence ID" value="NZ_PXYK01000004.1"/>
</dbReference>
<dbReference type="FunFam" id="3.40.605.10:FF:000007">
    <property type="entry name" value="NAD/NADP-dependent betaine aldehyde dehydrogenase"/>
    <property type="match status" value="1"/>
</dbReference>
<dbReference type="Gene3D" id="3.40.605.10">
    <property type="entry name" value="Aldehyde Dehydrogenase, Chain A, domain 1"/>
    <property type="match status" value="1"/>
</dbReference>
<dbReference type="OrthoDB" id="8175464at2"/>
<reference evidence="7 8" key="1">
    <citation type="submission" date="2018-03" db="EMBL/GenBank/DDBJ databases">
        <title>The draft genome of Mesorhizobium sp. 6GN-30.</title>
        <authorList>
            <person name="Liu L."/>
            <person name="Li L."/>
            <person name="Wang T."/>
            <person name="Zhang X."/>
            <person name="Liang L."/>
        </authorList>
    </citation>
    <scope>NUCLEOTIDE SEQUENCE [LARGE SCALE GENOMIC DNA]</scope>
    <source>
        <strain evidence="7 8">6GN30</strain>
    </source>
</reference>
<dbReference type="PROSITE" id="PS00687">
    <property type="entry name" value="ALDEHYDE_DEHYDR_GLU"/>
    <property type="match status" value="1"/>
</dbReference>
<dbReference type="Proteomes" id="UP000241229">
    <property type="component" value="Unassembled WGS sequence"/>
</dbReference>
<evidence type="ECO:0000313" key="7">
    <source>
        <dbReference type="EMBL" id="PSJ64302.1"/>
    </source>
</evidence>
<proteinExistence type="inferred from homology"/>
<evidence type="ECO:0000256" key="2">
    <source>
        <dbReference type="ARBA" id="ARBA00023002"/>
    </source>
</evidence>
<dbReference type="SUPFAM" id="SSF53720">
    <property type="entry name" value="ALDH-like"/>
    <property type="match status" value="1"/>
</dbReference>
<dbReference type="EMBL" id="PXYK01000004">
    <property type="protein sequence ID" value="PSJ64302.1"/>
    <property type="molecule type" value="Genomic_DNA"/>
</dbReference>
<comment type="similarity">
    <text evidence="1 5">Belongs to the aldehyde dehydrogenase family.</text>
</comment>
<evidence type="ECO:0000256" key="1">
    <source>
        <dbReference type="ARBA" id="ARBA00009986"/>
    </source>
</evidence>
<feature type="domain" description="Aldehyde dehydrogenase" evidence="6">
    <location>
        <begin position="36"/>
        <end position="497"/>
    </location>
</feature>
<dbReference type="InterPro" id="IPR016162">
    <property type="entry name" value="Ald_DH_N"/>
</dbReference>
<name>A0A2P7SPB4_9HYPH</name>
<evidence type="ECO:0000259" key="6">
    <source>
        <dbReference type="Pfam" id="PF00171"/>
    </source>
</evidence>
<sequence length="502" mass="52930">MNAYSNDFALLGEASRAFLAQEHQLRIGGKPVASTGDATVALIDPSSGKEVGRVPEASAADVDAAVLAARAALESGPWPRMRPYERAHAMAKLAELIEQNGRELAELETVNSGRLIGATKLIDVEFSAHVLRYMSGWATKIEGRTVDISAPYIPSGEFFSFTTREPVGVVAGIVPWNVPLCQAVWKLAPALAAGCTVVLKPAEPTPLTALRLADLALEAGFPAGVVNVVTGSGAGTGAHLVSHPGIDKISFTGSTATGRLIAARAAVAFKTYNLELGGKSPVVIMQDADLDKAIPAAAWAIFANHGQNCCAGSRLYVHRSIFDKVIEGVAEIARSIRLGPGLDPDTQMGPLVSKAQQERVLGYIEAGRRDGATVLTGGEALDHPGSYVRPTVLVDTTQAMSVVQEEIFGPVLVASRFADEAEALNLANDSRYGLGASVWTRDISRVHRFIRGFKAGNVWVNVHNVLDAALPFGGTKNSGVGHDLGEQSVLDHTRIKAAVISL</sequence>
<evidence type="ECO:0000256" key="4">
    <source>
        <dbReference type="PROSITE-ProRule" id="PRU10007"/>
    </source>
</evidence>
<accession>A0A2P7SPB4</accession>
<dbReference type="Pfam" id="PF00171">
    <property type="entry name" value="Aldedh"/>
    <property type="match status" value="1"/>
</dbReference>
<dbReference type="InterPro" id="IPR029510">
    <property type="entry name" value="Ald_DH_CS_GLU"/>
</dbReference>
<keyword evidence="8" id="KW-1185">Reference proteome</keyword>
<feature type="active site" evidence="4">
    <location>
        <position position="275"/>
    </location>
</feature>
<dbReference type="InterPro" id="IPR015590">
    <property type="entry name" value="Aldehyde_DH_dom"/>
</dbReference>
<dbReference type="Gene3D" id="3.40.309.10">
    <property type="entry name" value="Aldehyde Dehydrogenase, Chain A, domain 2"/>
    <property type="match status" value="1"/>
</dbReference>